<name>A0A0V0RB04_9BILA</name>
<gene>
    <name evidence="1" type="ORF">T07_14930</name>
</gene>
<organism evidence="1 2">
    <name type="scientific">Trichinella nelsoni</name>
    <dbReference type="NCBI Taxonomy" id="6336"/>
    <lineage>
        <taxon>Eukaryota</taxon>
        <taxon>Metazoa</taxon>
        <taxon>Ecdysozoa</taxon>
        <taxon>Nematoda</taxon>
        <taxon>Enoplea</taxon>
        <taxon>Dorylaimia</taxon>
        <taxon>Trichinellida</taxon>
        <taxon>Trichinellidae</taxon>
        <taxon>Trichinella</taxon>
    </lineage>
</organism>
<dbReference type="AlphaFoldDB" id="A0A0V0RB04"/>
<dbReference type="EMBL" id="JYDL01001656">
    <property type="protein sequence ID" value="KRX11677.1"/>
    <property type="molecule type" value="Genomic_DNA"/>
</dbReference>
<dbReference type="Proteomes" id="UP000054630">
    <property type="component" value="Unassembled WGS sequence"/>
</dbReference>
<proteinExistence type="predicted"/>
<keyword evidence="2" id="KW-1185">Reference proteome</keyword>
<evidence type="ECO:0000313" key="2">
    <source>
        <dbReference type="Proteomes" id="UP000054630"/>
    </source>
</evidence>
<protein>
    <submittedName>
        <fullName evidence="1">Uncharacterized protein</fullName>
    </submittedName>
</protein>
<reference evidence="1 2" key="1">
    <citation type="submission" date="2015-01" db="EMBL/GenBank/DDBJ databases">
        <title>Evolution of Trichinella species and genotypes.</title>
        <authorList>
            <person name="Korhonen P.K."/>
            <person name="Edoardo P."/>
            <person name="Giuseppe L.R."/>
            <person name="Gasser R.B."/>
        </authorList>
    </citation>
    <scope>NUCLEOTIDE SEQUENCE [LARGE SCALE GENOMIC DNA]</scope>
    <source>
        <strain evidence="1">ISS37</strain>
    </source>
</reference>
<dbReference type="OrthoDB" id="10507044at2759"/>
<comment type="caution">
    <text evidence="1">The sequence shown here is derived from an EMBL/GenBank/DDBJ whole genome shotgun (WGS) entry which is preliminary data.</text>
</comment>
<sequence>MYLQVRLAEQQPHIHSSLKLPEILVAGRVDFIICFWLASRS</sequence>
<accession>A0A0V0RB04</accession>
<evidence type="ECO:0000313" key="1">
    <source>
        <dbReference type="EMBL" id="KRX11677.1"/>
    </source>
</evidence>